<dbReference type="Proteomes" id="UP000003392">
    <property type="component" value="Unassembled WGS sequence"/>
</dbReference>
<organism evidence="1 2">
    <name type="scientific">Helicobacter pylori Hp P-13b</name>
    <dbReference type="NCBI Taxonomy" id="992107"/>
    <lineage>
        <taxon>Bacteria</taxon>
        <taxon>Pseudomonadati</taxon>
        <taxon>Campylobacterota</taxon>
        <taxon>Epsilonproteobacteria</taxon>
        <taxon>Campylobacterales</taxon>
        <taxon>Helicobacteraceae</taxon>
        <taxon>Helicobacter</taxon>
    </lineage>
</organism>
<evidence type="ECO:0008006" key="3">
    <source>
        <dbReference type="Google" id="ProtNLM"/>
    </source>
</evidence>
<dbReference type="EMBL" id="AKQI01000008">
    <property type="protein sequence ID" value="EJC30308.1"/>
    <property type="molecule type" value="Genomic_DNA"/>
</dbReference>
<comment type="caution">
    <text evidence="1">The sequence shown here is derived from an EMBL/GenBank/DDBJ whole genome shotgun (WGS) entry which is preliminary data.</text>
</comment>
<reference evidence="1 2" key="1">
    <citation type="submission" date="2012-05" db="EMBL/GenBank/DDBJ databases">
        <title>Genome sequence of Helicobacter pylori Hp P-13b.</title>
        <authorList>
            <person name="Blanchard T.G."/>
            <person name="Czinn S.J."/>
            <person name="McCracken C."/>
            <person name="Abolude K."/>
            <person name="Maroo A."/>
            <person name="Santana-Cruz I."/>
            <person name="Tallon L.J."/>
            <person name="Ficke F.W.F."/>
        </authorList>
    </citation>
    <scope>NUCLEOTIDE SEQUENCE [LARGE SCALE GENOMIC DNA]</scope>
    <source>
        <strain evidence="1 2">Hp P-13b</strain>
    </source>
</reference>
<proteinExistence type="predicted"/>
<accession>A0ABC9QPG0</accession>
<evidence type="ECO:0000313" key="1">
    <source>
        <dbReference type="EMBL" id="EJC30308.1"/>
    </source>
</evidence>
<evidence type="ECO:0000313" key="2">
    <source>
        <dbReference type="Proteomes" id="UP000003392"/>
    </source>
</evidence>
<gene>
    <name evidence="1" type="ORF">HPHPP13B_1341</name>
</gene>
<dbReference type="AlphaFoldDB" id="A0ABC9QPG0"/>
<protein>
    <recommendedName>
        <fullName evidence="3">Transposase</fullName>
    </recommendedName>
</protein>
<sequence>MYFDGKKRFLTFLKFDNQRPIKDRAKIQFNHPKQKSQSSLAFGMNATNSWYNISIHSYLAQEVHKVTPLEI</sequence>
<name>A0ABC9QPG0_HELPX</name>